<evidence type="ECO:0000313" key="6">
    <source>
        <dbReference type="EMBL" id="KII60332.1"/>
    </source>
</evidence>
<organism evidence="6 7">
    <name type="scientific">Thelohanellus kitauei</name>
    <name type="common">Myxosporean</name>
    <dbReference type="NCBI Taxonomy" id="669202"/>
    <lineage>
        <taxon>Eukaryota</taxon>
        <taxon>Metazoa</taxon>
        <taxon>Cnidaria</taxon>
        <taxon>Myxozoa</taxon>
        <taxon>Myxosporea</taxon>
        <taxon>Bivalvulida</taxon>
        <taxon>Platysporina</taxon>
        <taxon>Myxobolidae</taxon>
        <taxon>Thelohanellus</taxon>
    </lineage>
</organism>
<comment type="catalytic activity">
    <reaction evidence="1">
        <text>D-fructose 6-phosphate + L-glutamine = D-glucosamine 6-phosphate + L-glutamate</text>
        <dbReference type="Rhea" id="RHEA:13237"/>
        <dbReference type="ChEBI" id="CHEBI:29985"/>
        <dbReference type="ChEBI" id="CHEBI:58359"/>
        <dbReference type="ChEBI" id="CHEBI:58725"/>
        <dbReference type="ChEBI" id="CHEBI:61527"/>
        <dbReference type="EC" id="2.6.1.16"/>
    </reaction>
</comment>
<dbReference type="PANTHER" id="PTHR10937">
    <property type="entry name" value="GLUCOSAMINE--FRUCTOSE-6-PHOSPHATE AMINOTRANSFERASE, ISOMERIZING"/>
    <property type="match status" value="1"/>
</dbReference>
<proteinExistence type="predicted"/>
<dbReference type="PROSITE" id="PS51278">
    <property type="entry name" value="GATASE_TYPE_2"/>
    <property type="match status" value="1"/>
</dbReference>
<dbReference type="Gene3D" id="3.60.20.10">
    <property type="entry name" value="Glutamine Phosphoribosylpyrophosphate, subunit 1, domain 1"/>
    <property type="match status" value="1"/>
</dbReference>
<dbReference type="Proteomes" id="UP000031668">
    <property type="component" value="Unassembled WGS sequence"/>
</dbReference>
<keyword evidence="4" id="KW-0315">Glutamine amidotransferase</keyword>
<accession>A0A0C2IU19</accession>
<dbReference type="AlphaFoldDB" id="A0A0C2IU19"/>
<gene>
    <name evidence="6" type="ORF">RF11_05229</name>
</gene>
<keyword evidence="6" id="KW-0032">Aminotransferase</keyword>
<dbReference type="InterPro" id="IPR029055">
    <property type="entry name" value="Ntn_hydrolases_N"/>
</dbReference>
<evidence type="ECO:0000256" key="1">
    <source>
        <dbReference type="ARBA" id="ARBA00001031"/>
    </source>
</evidence>
<evidence type="ECO:0000256" key="4">
    <source>
        <dbReference type="ARBA" id="ARBA00022962"/>
    </source>
</evidence>
<evidence type="ECO:0000259" key="5">
    <source>
        <dbReference type="PROSITE" id="PS51278"/>
    </source>
</evidence>
<keyword evidence="3 6" id="KW-0808">Transferase</keyword>
<dbReference type="GO" id="GO:0004360">
    <property type="term" value="F:glutamine-fructose-6-phosphate transaminase (isomerizing) activity"/>
    <property type="evidence" value="ECO:0007669"/>
    <property type="project" value="UniProtKB-EC"/>
</dbReference>
<evidence type="ECO:0000256" key="2">
    <source>
        <dbReference type="ARBA" id="ARBA00012916"/>
    </source>
</evidence>
<sequence>MDGLARQEYNFYYFVGVALDFDHNRGDANVSTEIKDKNEYDQEYINFGCVAYSVADVGINHLHWATQGKSMYAKCQPQTSDYSDKFLCIHNGTLRNDDDIKKIMDYHHT</sequence>
<dbReference type="InterPro" id="IPR017932">
    <property type="entry name" value="GATase_2_dom"/>
</dbReference>
<dbReference type="EMBL" id="JWZT01005696">
    <property type="protein sequence ID" value="KII60332.1"/>
    <property type="molecule type" value="Genomic_DNA"/>
</dbReference>
<dbReference type="SUPFAM" id="SSF56235">
    <property type="entry name" value="N-terminal nucleophile aminohydrolases (Ntn hydrolases)"/>
    <property type="match status" value="1"/>
</dbReference>
<reference evidence="6 7" key="1">
    <citation type="journal article" date="2014" name="Genome Biol. Evol.">
        <title>The genome of the myxosporean Thelohanellus kitauei shows adaptations to nutrient acquisition within its fish host.</title>
        <authorList>
            <person name="Yang Y."/>
            <person name="Xiong J."/>
            <person name="Zhou Z."/>
            <person name="Huo F."/>
            <person name="Miao W."/>
            <person name="Ran C."/>
            <person name="Liu Y."/>
            <person name="Zhang J."/>
            <person name="Feng J."/>
            <person name="Wang M."/>
            <person name="Wang M."/>
            <person name="Wang L."/>
            <person name="Yao B."/>
        </authorList>
    </citation>
    <scope>NUCLEOTIDE SEQUENCE [LARGE SCALE GENOMIC DNA]</scope>
    <source>
        <strain evidence="6">Wuqing</strain>
    </source>
</reference>
<protein>
    <recommendedName>
        <fullName evidence="2">glutamine--fructose-6-phosphate transaminase (isomerizing)</fullName>
        <ecNumber evidence="2">2.6.1.16</ecNumber>
    </recommendedName>
</protein>
<evidence type="ECO:0000313" key="7">
    <source>
        <dbReference type="Proteomes" id="UP000031668"/>
    </source>
</evidence>
<name>A0A0C2IU19_THEKT</name>
<comment type="caution">
    <text evidence="6">The sequence shown here is derived from an EMBL/GenBank/DDBJ whole genome shotgun (WGS) entry which is preliminary data.</text>
</comment>
<dbReference type="EC" id="2.6.1.16" evidence="2"/>
<keyword evidence="7" id="KW-1185">Reference proteome</keyword>
<feature type="domain" description="Glutamine amidotransferase type-2" evidence="5">
    <location>
        <begin position="1"/>
        <end position="109"/>
    </location>
</feature>
<evidence type="ECO:0000256" key="3">
    <source>
        <dbReference type="ARBA" id="ARBA00022679"/>
    </source>
</evidence>